<evidence type="ECO:0000313" key="2">
    <source>
        <dbReference type="Proteomes" id="UP000562395"/>
    </source>
</evidence>
<comment type="caution">
    <text evidence="1">The sequence shown here is derived from an EMBL/GenBank/DDBJ whole genome shotgun (WGS) entry which is preliminary data.</text>
</comment>
<dbReference type="Pfam" id="PF13801">
    <property type="entry name" value="Metal_resist"/>
    <property type="match status" value="1"/>
</dbReference>
<dbReference type="RefSeq" id="WP_183614525.1">
    <property type="nucleotide sequence ID" value="NZ_JACICY010000009.1"/>
</dbReference>
<proteinExistence type="predicted"/>
<gene>
    <name evidence="1" type="ORF">GGQ88_003323</name>
</gene>
<dbReference type="EMBL" id="JACICY010000009">
    <property type="protein sequence ID" value="MBB3862029.1"/>
    <property type="molecule type" value="Genomic_DNA"/>
</dbReference>
<protein>
    <recommendedName>
        <fullName evidence="3">Heavy metal resistance protein</fullName>
    </recommendedName>
</protein>
<name>A0A7W5ZZH4_9SPHN</name>
<dbReference type="AlphaFoldDB" id="A0A7W5ZZH4"/>
<sequence>MNNRSRYLLVILIAFGAALAGVFVGRSYIVPPPPVESELHKLLHQKLDLDSVQETKIEAIEAQFAIQRQALELELRADNARLAQAIQTEHGYGPQVSAAIDHSHQAMGELQKVTLEHIFAMRSVLRPEQAARFDDAVVKALTVEAK</sequence>
<organism evidence="1 2">
    <name type="scientific">Novosphingobium hassiacum</name>
    <dbReference type="NCBI Taxonomy" id="173676"/>
    <lineage>
        <taxon>Bacteria</taxon>
        <taxon>Pseudomonadati</taxon>
        <taxon>Pseudomonadota</taxon>
        <taxon>Alphaproteobacteria</taxon>
        <taxon>Sphingomonadales</taxon>
        <taxon>Sphingomonadaceae</taxon>
        <taxon>Novosphingobium</taxon>
    </lineage>
</organism>
<evidence type="ECO:0008006" key="3">
    <source>
        <dbReference type="Google" id="ProtNLM"/>
    </source>
</evidence>
<reference evidence="1 2" key="1">
    <citation type="submission" date="2020-08" db="EMBL/GenBank/DDBJ databases">
        <title>Genomic Encyclopedia of Type Strains, Phase IV (KMG-IV): sequencing the most valuable type-strain genomes for metagenomic binning, comparative biology and taxonomic classification.</title>
        <authorList>
            <person name="Goeker M."/>
        </authorList>
    </citation>
    <scope>NUCLEOTIDE SEQUENCE [LARGE SCALE GENOMIC DNA]</scope>
    <source>
        <strain evidence="1 2">DSM 14552</strain>
    </source>
</reference>
<keyword evidence="2" id="KW-1185">Reference proteome</keyword>
<dbReference type="Proteomes" id="UP000562395">
    <property type="component" value="Unassembled WGS sequence"/>
</dbReference>
<dbReference type="InterPro" id="IPR025961">
    <property type="entry name" value="Metal_resist"/>
</dbReference>
<dbReference type="Gene3D" id="1.20.120.1490">
    <property type="match status" value="1"/>
</dbReference>
<evidence type="ECO:0000313" key="1">
    <source>
        <dbReference type="EMBL" id="MBB3862029.1"/>
    </source>
</evidence>
<accession>A0A7W5ZZH4</accession>